<comment type="caution">
    <text evidence="3">The sequence shown here is derived from an EMBL/GenBank/DDBJ whole genome shotgun (WGS) entry which is preliminary data.</text>
</comment>
<organism evidence="3 4">
    <name type="scientific">Geodia barretti</name>
    <name type="common">Barrett's horny sponge</name>
    <dbReference type="NCBI Taxonomy" id="519541"/>
    <lineage>
        <taxon>Eukaryota</taxon>
        <taxon>Metazoa</taxon>
        <taxon>Porifera</taxon>
        <taxon>Demospongiae</taxon>
        <taxon>Heteroscleromorpha</taxon>
        <taxon>Tetractinellida</taxon>
        <taxon>Astrophorina</taxon>
        <taxon>Geodiidae</taxon>
        <taxon>Geodia</taxon>
    </lineage>
</organism>
<dbReference type="PROSITE" id="PS50234">
    <property type="entry name" value="VWFA"/>
    <property type="match status" value="1"/>
</dbReference>
<evidence type="ECO:0000313" key="3">
    <source>
        <dbReference type="EMBL" id="CAI8050476.1"/>
    </source>
</evidence>
<feature type="compositionally biased region" description="Pro residues" evidence="1">
    <location>
        <begin position="15"/>
        <end position="27"/>
    </location>
</feature>
<feature type="compositionally biased region" description="Low complexity" evidence="1">
    <location>
        <begin position="479"/>
        <end position="495"/>
    </location>
</feature>
<dbReference type="PANTHER" id="PTHR10579">
    <property type="entry name" value="CALCIUM-ACTIVATED CHLORIDE CHANNEL REGULATOR"/>
    <property type="match status" value="1"/>
</dbReference>
<keyword evidence="4" id="KW-1185">Reference proteome</keyword>
<dbReference type="AlphaFoldDB" id="A0AA35TMT7"/>
<feature type="domain" description="VWFA" evidence="2">
    <location>
        <begin position="70"/>
        <end position="248"/>
    </location>
</feature>
<evidence type="ECO:0000259" key="2">
    <source>
        <dbReference type="PROSITE" id="PS50234"/>
    </source>
</evidence>
<accession>A0AA35TMT7</accession>
<reference evidence="3" key="1">
    <citation type="submission" date="2023-03" db="EMBL/GenBank/DDBJ databases">
        <authorList>
            <person name="Steffen K."/>
            <person name="Cardenas P."/>
        </authorList>
    </citation>
    <scope>NUCLEOTIDE SEQUENCE</scope>
</reference>
<dbReference type="SMART" id="SM00327">
    <property type="entry name" value="VWA"/>
    <property type="match status" value="1"/>
</dbReference>
<dbReference type="PANTHER" id="PTHR10579:SF43">
    <property type="entry name" value="ZINC FINGER (C3HC4-TYPE RING FINGER) FAMILY PROTEIN"/>
    <property type="match status" value="1"/>
</dbReference>
<proteinExistence type="predicted"/>
<dbReference type="InterPro" id="IPR051266">
    <property type="entry name" value="CLCR"/>
</dbReference>
<feature type="compositionally biased region" description="Basic and acidic residues" evidence="1">
    <location>
        <begin position="1"/>
        <end position="11"/>
    </location>
</feature>
<evidence type="ECO:0000256" key="1">
    <source>
        <dbReference type="SAM" id="MobiDB-lite"/>
    </source>
</evidence>
<evidence type="ECO:0000313" key="4">
    <source>
        <dbReference type="Proteomes" id="UP001174909"/>
    </source>
</evidence>
<protein>
    <submittedName>
        <fullName evidence="3">Uncharacterized protein sll0103</fullName>
    </submittedName>
</protein>
<name>A0AA35TMT7_GEOBA</name>
<dbReference type="Proteomes" id="UP001174909">
    <property type="component" value="Unassembled WGS sequence"/>
</dbReference>
<feature type="region of interest" description="Disordered" evidence="1">
    <location>
        <begin position="1"/>
        <end position="28"/>
    </location>
</feature>
<dbReference type="InterPro" id="IPR002035">
    <property type="entry name" value="VWF_A"/>
</dbReference>
<dbReference type="SUPFAM" id="SSF53300">
    <property type="entry name" value="vWA-like"/>
    <property type="match status" value="1"/>
</dbReference>
<dbReference type="InterPro" id="IPR036465">
    <property type="entry name" value="vWFA_dom_sf"/>
</dbReference>
<sequence length="514" mass="56029">MADSDSDRDGEGGQPMPPAEPAEPPEQPSCLVPELLCEYLKIPKSPTEVTLMLKVRAVAQATEDRRAPITICAVIDRSGSMKKHLPLLKETLQFMVQQLRSSDKLGVVTFDHEVKTELPLTAMTTSGKLLAERAIDGVKERGHTNLSGGLLAALEALYRIPENEASQVESVLLFTDGKANVGIKAQAPLVKATSSMLDQIGRQANVFTFGYGGEHDADLLRAVSEAGHGLFYYIDNADSIPESFCDCLGGLLSVSAQNVRLLFRAAERMKLHKPLTTYSTTEMEQHTEYQVTIPDIYCEEEKCILVKVTTPGRDSMSESENLALSSCTVTYFDVLNSCPVQHRVECSVVLNPAISCPVTSDCVDDVEQHRLRCEVAEALGKANKMADSGNFAGARGLLQGTVKRVRGSRVSRQVLAVHLLETLQESLEGIQDKVTFAQHGKAVILSYAGSHWQQRSNTKPSQEGYVRRRTEMAPTGLLSAKSAASSAPSSTNSYSPYRNSHKTTLLSHYAATKK</sequence>
<feature type="region of interest" description="Disordered" evidence="1">
    <location>
        <begin position="476"/>
        <end position="501"/>
    </location>
</feature>
<dbReference type="Gene3D" id="3.40.50.410">
    <property type="entry name" value="von Willebrand factor, type A domain"/>
    <property type="match status" value="1"/>
</dbReference>
<dbReference type="Pfam" id="PF00092">
    <property type="entry name" value="VWA"/>
    <property type="match status" value="1"/>
</dbReference>
<gene>
    <name evidence="3" type="ORF">GBAR_LOCUS27726</name>
</gene>
<dbReference type="EMBL" id="CASHTH010003871">
    <property type="protein sequence ID" value="CAI8050476.1"/>
    <property type="molecule type" value="Genomic_DNA"/>
</dbReference>